<organism evidence="2 3">
    <name type="scientific">Algoriphagus aquaeductus</name>
    <dbReference type="NCBI Taxonomy" id="475299"/>
    <lineage>
        <taxon>Bacteria</taxon>
        <taxon>Pseudomonadati</taxon>
        <taxon>Bacteroidota</taxon>
        <taxon>Cytophagia</taxon>
        <taxon>Cytophagales</taxon>
        <taxon>Cyclobacteriaceae</taxon>
        <taxon>Algoriphagus</taxon>
    </lineage>
</organism>
<evidence type="ECO:0000256" key="1">
    <source>
        <dbReference type="SAM" id="Phobius"/>
    </source>
</evidence>
<dbReference type="AlphaFoldDB" id="A0A326RVW9"/>
<proteinExistence type="predicted"/>
<dbReference type="Proteomes" id="UP000248917">
    <property type="component" value="Unassembled WGS sequence"/>
</dbReference>
<keyword evidence="1" id="KW-0472">Membrane</keyword>
<dbReference type="EMBL" id="QKTX01000018">
    <property type="protein sequence ID" value="PZV78029.1"/>
    <property type="molecule type" value="Genomic_DNA"/>
</dbReference>
<evidence type="ECO:0000313" key="2">
    <source>
        <dbReference type="EMBL" id="PZV78029.1"/>
    </source>
</evidence>
<keyword evidence="3" id="KW-1185">Reference proteome</keyword>
<evidence type="ECO:0000313" key="3">
    <source>
        <dbReference type="Proteomes" id="UP000248917"/>
    </source>
</evidence>
<comment type="caution">
    <text evidence="2">The sequence shown here is derived from an EMBL/GenBank/DDBJ whole genome shotgun (WGS) entry which is preliminary data.</text>
</comment>
<protein>
    <submittedName>
        <fullName evidence="2">Uncharacterized protein</fullName>
    </submittedName>
</protein>
<keyword evidence="1" id="KW-0812">Transmembrane</keyword>
<feature type="transmembrane region" description="Helical" evidence="1">
    <location>
        <begin position="20"/>
        <end position="41"/>
    </location>
</feature>
<sequence>MGAGADAAAGQRLALCGGSFLPHLLAQKLSFLPFLDLLVLLGQAKRTKRKRTEKC</sequence>
<accession>A0A326RVW9</accession>
<name>A0A326RVW9_9BACT</name>
<keyword evidence="1" id="KW-1133">Transmembrane helix</keyword>
<gene>
    <name evidence="2" type="ORF">CLV31_1185</name>
</gene>
<reference evidence="2 3" key="1">
    <citation type="submission" date="2018-06" db="EMBL/GenBank/DDBJ databases">
        <title>Genomic Encyclopedia of Archaeal and Bacterial Type Strains, Phase II (KMG-II): from individual species to whole genera.</title>
        <authorList>
            <person name="Goeker M."/>
        </authorList>
    </citation>
    <scope>NUCLEOTIDE SEQUENCE [LARGE SCALE GENOMIC DNA]</scope>
    <source>
        <strain evidence="2 3">T4</strain>
    </source>
</reference>